<reference evidence="1" key="1">
    <citation type="submission" date="2021-04" db="EMBL/GenBank/DDBJ databases">
        <title>novel species isolated from subtropical streams in China.</title>
        <authorList>
            <person name="Lu H."/>
        </authorList>
    </citation>
    <scope>NUCLEOTIDE SEQUENCE</scope>
    <source>
        <strain evidence="1">LFS511W</strain>
    </source>
</reference>
<organism evidence="1 2">
    <name type="scientific">Undibacterium luofuense</name>
    <dbReference type="NCBI Taxonomy" id="2828733"/>
    <lineage>
        <taxon>Bacteria</taxon>
        <taxon>Pseudomonadati</taxon>
        <taxon>Pseudomonadota</taxon>
        <taxon>Betaproteobacteria</taxon>
        <taxon>Burkholderiales</taxon>
        <taxon>Oxalobacteraceae</taxon>
        <taxon>Undibacterium</taxon>
    </lineage>
</organism>
<dbReference type="EMBL" id="JAGSPN010000291">
    <property type="protein sequence ID" value="MBR7784513.1"/>
    <property type="molecule type" value="Genomic_DNA"/>
</dbReference>
<feature type="non-terminal residue" evidence="1">
    <location>
        <position position="1"/>
    </location>
</feature>
<evidence type="ECO:0000313" key="1">
    <source>
        <dbReference type="EMBL" id="MBR7784513.1"/>
    </source>
</evidence>
<sequence>NIATLCSVSIVAPEFGATYPENFSKLSLRELKHYKGAYGQSLEHCHTWAELLALMPSYVQKGKQIPQWMLKSIRFSRNLYQANENFCDQWAKKLSKINNSWQILEWRGAHVKHVIKDHIV</sequence>
<dbReference type="Proteomes" id="UP000680067">
    <property type="component" value="Unassembled WGS sequence"/>
</dbReference>
<keyword evidence="2" id="KW-1185">Reference proteome</keyword>
<accession>A0A941DP76</accession>
<proteinExistence type="predicted"/>
<evidence type="ECO:0000313" key="2">
    <source>
        <dbReference type="Proteomes" id="UP000680067"/>
    </source>
</evidence>
<protein>
    <submittedName>
        <fullName evidence="1">Uncharacterized protein</fullName>
    </submittedName>
</protein>
<feature type="non-terminal residue" evidence="1">
    <location>
        <position position="120"/>
    </location>
</feature>
<dbReference type="AlphaFoldDB" id="A0A941DP76"/>
<name>A0A941DP76_9BURK</name>
<comment type="caution">
    <text evidence="1">The sequence shown here is derived from an EMBL/GenBank/DDBJ whole genome shotgun (WGS) entry which is preliminary data.</text>
</comment>
<gene>
    <name evidence="1" type="ORF">KDM89_20475</name>
</gene>